<reference evidence="2 3" key="1">
    <citation type="journal article" date="2011" name="Proc. Natl. Acad. Sci. U.S.A.">
        <title>Niche of harmful alga Aureococcus anophagefferens revealed through ecogenomics.</title>
        <authorList>
            <person name="Gobler C.J."/>
            <person name="Berry D.L."/>
            <person name="Dyhrman S.T."/>
            <person name="Wilhelm S.W."/>
            <person name="Salamov A."/>
            <person name="Lobanov A.V."/>
            <person name="Zhang Y."/>
            <person name="Collier J.L."/>
            <person name="Wurch L.L."/>
            <person name="Kustka A.B."/>
            <person name="Dill B.D."/>
            <person name="Shah M."/>
            <person name="VerBerkmoes N.C."/>
            <person name="Kuo A."/>
            <person name="Terry A."/>
            <person name="Pangilinan J."/>
            <person name="Lindquist E.A."/>
            <person name="Lucas S."/>
            <person name="Paulsen I.T."/>
            <person name="Hattenrath-Lehmann T.K."/>
            <person name="Talmage S.C."/>
            <person name="Walker E.A."/>
            <person name="Koch F."/>
            <person name="Burson A.M."/>
            <person name="Marcoval M.A."/>
            <person name="Tang Y.Z."/>
            <person name="Lecleir G.R."/>
            <person name="Coyne K.J."/>
            <person name="Berg G.M."/>
            <person name="Bertrand E.M."/>
            <person name="Saito M.A."/>
            <person name="Gladyshev V.N."/>
            <person name="Grigoriev I.V."/>
        </authorList>
    </citation>
    <scope>NUCLEOTIDE SEQUENCE [LARGE SCALE GENOMIC DNA]</scope>
    <source>
        <strain evidence="3">CCMP 1984</strain>
    </source>
</reference>
<dbReference type="Proteomes" id="UP000002729">
    <property type="component" value="Unassembled WGS sequence"/>
</dbReference>
<dbReference type="AlphaFoldDB" id="F0YAG8"/>
<dbReference type="SMART" id="SM01052">
    <property type="entry name" value="CAP_GLY"/>
    <property type="match status" value="1"/>
</dbReference>
<dbReference type="PANTHER" id="PTHR18916">
    <property type="entry name" value="DYNACTIN 1-RELATED MICROTUBULE-BINDING"/>
    <property type="match status" value="1"/>
</dbReference>
<keyword evidence="3" id="KW-1185">Reference proteome</keyword>
<dbReference type="PROSITE" id="PS50245">
    <property type="entry name" value="CAP_GLY_2"/>
    <property type="match status" value="1"/>
</dbReference>
<dbReference type="SUPFAM" id="SSF74924">
    <property type="entry name" value="Cap-Gly domain"/>
    <property type="match status" value="1"/>
</dbReference>
<accession>F0YAG8</accession>
<dbReference type="EMBL" id="GL833129">
    <property type="protein sequence ID" value="EGB07928.1"/>
    <property type="molecule type" value="Genomic_DNA"/>
</dbReference>
<evidence type="ECO:0000313" key="3">
    <source>
        <dbReference type="Proteomes" id="UP000002729"/>
    </source>
</evidence>
<dbReference type="Pfam" id="PF01302">
    <property type="entry name" value="CAP_GLY"/>
    <property type="match status" value="1"/>
</dbReference>
<evidence type="ECO:0000313" key="2">
    <source>
        <dbReference type="EMBL" id="EGB07928.1"/>
    </source>
</evidence>
<dbReference type="InterPro" id="IPR036859">
    <property type="entry name" value="CAP-Gly_dom_sf"/>
</dbReference>
<dbReference type="InParanoid" id="F0YAG8"/>
<dbReference type="KEGG" id="aaf:AURANDRAFT_18035"/>
<evidence type="ECO:0000259" key="1">
    <source>
        <dbReference type="PROSITE" id="PS50245"/>
    </source>
</evidence>
<dbReference type="eggNOG" id="KOG4568">
    <property type="taxonomic scope" value="Eukaryota"/>
</dbReference>
<dbReference type="OrthoDB" id="204846at2759"/>
<name>F0YAG8_AURAN</name>
<dbReference type="Gene3D" id="2.30.30.190">
    <property type="entry name" value="CAP Gly-rich-like domain"/>
    <property type="match status" value="1"/>
</dbReference>
<gene>
    <name evidence="2" type="ORF">AURANDRAFT_18035</name>
</gene>
<protein>
    <recommendedName>
        <fullName evidence="1">CAP-Gly domain-containing protein</fullName>
    </recommendedName>
</protein>
<feature type="non-terminal residue" evidence="2">
    <location>
        <position position="56"/>
    </location>
</feature>
<dbReference type="PROSITE" id="PS00845">
    <property type="entry name" value="CAP_GLY_1"/>
    <property type="match status" value="1"/>
</dbReference>
<sequence length="56" mass="6070">SRPAQVRFAGATHFSSGAWIGVELDAVDGKHDGVVNGRRYFQCDAARGLFVRPSHV</sequence>
<dbReference type="GeneID" id="20218938"/>
<dbReference type="RefSeq" id="XP_009037301.1">
    <property type="nucleotide sequence ID" value="XM_009039053.1"/>
</dbReference>
<feature type="domain" description="CAP-Gly" evidence="1">
    <location>
        <begin position="10"/>
        <end position="52"/>
    </location>
</feature>
<proteinExistence type="predicted"/>
<feature type="non-terminal residue" evidence="2">
    <location>
        <position position="1"/>
    </location>
</feature>
<dbReference type="InterPro" id="IPR000938">
    <property type="entry name" value="CAP-Gly_domain"/>
</dbReference>
<dbReference type="OMA" id="NGIDYFH"/>
<organism evidence="3">
    <name type="scientific">Aureococcus anophagefferens</name>
    <name type="common">Harmful bloom alga</name>
    <dbReference type="NCBI Taxonomy" id="44056"/>
    <lineage>
        <taxon>Eukaryota</taxon>
        <taxon>Sar</taxon>
        <taxon>Stramenopiles</taxon>
        <taxon>Ochrophyta</taxon>
        <taxon>Pelagophyceae</taxon>
        <taxon>Pelagomonadales</taxon>
        <taxon>Pelagomonadaceae</taxon>
        <taxon>Aureococcus</taxon>
    </lineage>
</organism>